<feature type="compositionally biased region" description="Acidic residues" evidence="1">
    <location>
        <begin position="67"/>
        <end position="76"/>
    </location>
</feature>
<proteinExistence type="predicted"/>
<reference evidence="2" key="1">
    <citation type="submission" date="2023-10" db="EMBL/GenBank/DDBJ databases">
        <title>Genome assemblies of two species of porcelain crab, Petrolisthes cinctipes and Petrolisthes manimaculis (Anomura: Porcellanidae).</title>
        <authorList>
            <person name="Angst P."/>
        </authorList>
    </citation>
    <scope>NUCLEOTIDE SEQUENCE</scope>
    <source>
        <strain evidence="2">PB745_01</strain>
        <tissue evidence="2">Gill</tissue>
    </source>
</reference>
<evidence type="ECO:0000256" key="1">
    <source>
        <dbReference type="SAM" id="MobiDB-lite"/>
    </source>
</evidence>
<name>A0AAE1GCW6_PETCI</name>
<gene>
    <name evidence="2" type="ORF">Pcinc_006434</name>
</gene>
<protein>
    <submittedName>
        <fullName evidence="2">Uncharacterized protein</fullName>
    </submittedName>
</protein>
<dbReference type="Proteomes" id="UP001286313">
    <property type="component" value="Unassembled WGS sequence"/>
</dbReference>
<feature type="region of interest" description="Disordered" evidence="1">
    <location>
        <begin position="52"/>
        <end position="76"/>
    </location>
</feature>
<keyword evidence="3" id="KW-1185">Reference proteome</keyword>
<feature type="region of interest" description="Disordered" evidence="1">
    <location>
        <begin position="100"/>
        <end position="120"/>
    </location>
</feature>
<accession>A0AAE1GCW6</accession>
<evidence type="ECO:0000313" key="3">
    <source>
        <dbReference type="Proteomes" id="UP001286313"/>
    </source>
</evidence>
<comment type="caution">
    <text evidence="2">The sequence shown here is derived from an EMBL/GenBank/DDBJ whole genome shotgun (WGS) entry which is preliminary data.</text>
</comment>
<sequence>MCFVSDGRKAVSRLLVSYKVIVVSERRESLTRGFDITTFYTRERTRQLCRANEGITPVQQDNGVSDESSDEDEELEDTILPDCHTAELGVDVTSDCTSKDLVEDKTDEEEGINEENSCVY</sequence>
<dbReference type="AlphaFoldDB" id="A0AAE1GCW6"/>
<dbReference type="EMBL" id="JAWQEG010000475">
    <property type="protein sequence ID" value="KAK3889586.1"/>
    <property type="molecule type" value="Genomic_DNA"/>
</dbReference>
<organism evidence="2 3">
    <name type="scientific">Petrolisthes cinctipes</name>
    <name type="common">Flat porcelain crab</name>
    <dbReference type="NCBI Taxonomy" id="88211"/>
    <lineage>
        <taxon>Eukaryota</taxon>
        <taxon>Metazoa</taxon>
        <taxon>Ecdysozoa</taxon>
        <taxon>Arthropoda</taxon>
        <taxon>Crustacea</taxon>
        <taxon>Multicrustacea</taxon>
        <taxon>Malacostraca</taxon>
        <taxon>Eumalacostraca</taxon>
        <taxon>Eucarida</taxon>
        <taxon>Decapoda</taxon>
        <taxon>Pleocyemata</taxon>
        <taxon>Anomura</taxon>
        <taxon>Galatheoidea</taxon>
        <taxon>Porcellanidae</taxon>
        <taxon>Petrolisthes</taxon>
    </lineage>
</organism>
<evidence type="ECO:0000313" key="2">
    <source>
        <dbReference type="EMBL" id="KAK3889586.1"/>
    </source>
</evidence>